<accession>A0A6A0H2D5</accession>
<keyword evidence="15 25" id="KW-0694">RNA-binding</keyword>
<evidence type="ECO:0000256" key="7">
    <source>
        <dbReference type="ARBA" id="ARBA00022490"/>
    </source>
</evidence>
<feature type="region of interest" description="Disordered" evidence="27">
    <location>
        <begin position="705"/>
        <end position="724"/>
    </location>
</feature>
<evidence type="ECO:0000256" key="26">
    <source>
        <dbReference type="PROSITE-ProRule" id="PRU00723"/>
    </source>
</evidence>
<dbReference type="SUPFAM" id="SSF57850">
    <property type="entry name" value="RING/U-box"/>
    <property type="match status" value="1"/>
</dbReference>
<feature type="compositionally biased region" description="Polar residues" evidence="27">
    <location>
        <begin position="755"/>
        <end position="780"/>
    </location>
</feature>
<dbReference type="AlphaFoldDB" id="A0A6A0H2D5"/>
<feature type="compositionally biased region" description="Low complexity" evidence="27">
    <location>
        <begin position="446"/>
        <end position="461"/>
    </location>
</feature>
<feature type="region of interest" description="Disordered" evidence="27">
    <location>
        <begin position="434"/>
        <end position="461"/>
    </location>
</feature>
<name>A0A6A0H2D5_HYAAZ</name>
<keyword evidence="6" id="KW-0488">Methylation</keyword>
<keyword evidence="7" id="KW-0963">Cytoplasm</keyword>
<feature type="compositionally biased region" description="Polar residues" evidence="27">
    <location>
        <begin position="705"/>
        <end position="718"/>
    </location>
</feature>
<evidence type="ECO:0000256" key="22">
    <source>
        <dbReference type="ARBA" id="ARBA00077837"/>
    </source>
</evidence>
<sequence length="780" mass="85034">MNHNQSDECPECPLCMELLEMDDINFFPCTCGYQICRFCWHRLRTDENGLCPACRKPYTESPADYKPLTQEELQKIKQEKKQKELIRKQKVTENRKHLSNVRVVQKNLVFVVGLSSRLADAEALKKMEYFGKFGKIHKVVINHTTSYAGSQGPSASAYVTYQRAEDALKAISQVNNIHVDGRTLKVSLGTTKYCSHFMKNQQCPKNDCMYLHELGDEAASFTKEEMQQGKHQEFEKKLQEHYLGVGSTKNGFHTAGIQPLDSIVISPGEGWPSLNLGGSKDLGSNYSGSSSEVKMRTVPVAAAALQQHERVLALQSPETRAEDVSEPSFLRDVTPPADAANDPFHDHIITSLNNVVDSHETTQQLSSASLHSGDWDIGDRTEQPLSVNATCATADIWSNTTKACESIDDELGFDPFEETNKALAQDIIMEKQKEQLQRHQLHEQQRQQQQSFHQLQQLRQQVDSQNGHAGLKAFMSSGGESLGGIGAARLPPPGFNGVVTSIHNVSNNVSRNRVDINKLFSGISSSLGNNLSNQSPQLNGLISNRLPHGPPPGMSMLSNLQGHQPGLDPSAGRSGVSTNPLLAALEASSAHSLAQQQPGPPPGLSLPKQDSFAMKDLENAFPTLTSLNRMNSLNTLESSTNALNPSLSSFSNVNGLASLNGLSLSSLNNGGLGLNFCNLNAPQQQNSLSQLNAFSGMNLAQAQQQSVNTPGWTNNSNGAPDLTALDPAIVSSGQLTDSRSDSPPEWLRLMDGPASTWSSLLPTQNQQTPNSSTLSQQQHL</sequence>
<evidence type="ECO:0000256" key="21">
    <source>
        <dbReference type="ARBA" id="ARBA00075062"/>
    </source>
</evidence>
<dbReference type="InterPro" id="IPR039515">
    <property type="entry name" value="NOT4_mRING-HC-C4C4"/>
</dbReference>
<dbReference type="FunFam" id="3.30.70.330:FF:000044">
    <property type="entry name" value="Putative ccr4-not transcription complex subunit 4"/>
    <property type="match status" value="1"/>
</dbReference>
<organism evidence="31">
    <name type="scientific">Hyalella azteca</name>
    <name type="common">Amphipod</name>
    <dbReference type="NCBI Taxonomy" id="294128"/>
    <lineage>
        <taxon>Eukaryota</taxon>
        <taxon>Metazoa</taxon>
        <taxon>Ecdysozoa</taxon>
        <taxon>Arthropoda</taxon>
        <taxon>Crustacea</taxon>
        <taxon>Multicrustacea</taxon>
        <taxon>Malacostraca</taxon>
        <taxon>Eumalacostraca</taxon>
        <taxon>Peracarida</taxon>
        <taxon>Amphipoda</taxon>
        <taxon>Senticaudata</taxon>
        <taxon>Talitrida</taxon>
        <taxon>Talitroidea</taxon>
        <taxon>Hyalellidae</taxon>
        <taxon>Hyalella</taxon>
    </lineage>
</organism>
<proteinExistence type="predicted"/>
<dbReference type="GO" id="GO:0016567">
    <property type="term" value="P:protein ubiquitination"/>
    <property type="evidence" value="ECO:0007669"/>
    <property type="project" value="TreeGrafter"/>
</dbReference>
<keyword evidence="8" id="KW-0597">Phosphoprotein</keyword>
<evidence type="ECO:0000256" key="17">
    <source>
        <dbReference type="ARBA" id="ARBA00023242"/>
    </source>
</evidence>
<dbReference type="Gene3D" id="3.30.70.330">
    <property type="match status" value="1"/>
</dbReference>
<evidence type="ECO:0000256" key="27">
    <source>
        <dbReference type="SAM" id="MobiDB-lite"/>
    </source>
</evidence>
<gene>
    <name evidence="31" type="ORF">HAZT_HAZT002037</name>
</gene>
<dbReference type="EMBL" id="JQDR03009419">
    <property type="protein sequence ID" value="KAA0195694.1"/>
    <property type="molecule type" value="Genomic_DNA"/>
</dbReference>
<dbReference type="InterPro" id="IPR039780">
    <property type="entry name" value="Mot2"/>
</dbReference>
<comment type="caution">
    <text evidence="31">The sequence shown here is derived from an EMBL/GenBank/DDBJ whole genome shotgun (WGS) entry which is preliminary data.</text>
</comment>
<dbReference type="GO" id="GO:0003723">
    <property type="term" value="F:RNA binding"/>
    <property type="evidence" value="ECO:0007669"/>
    <property type="project" value="UniProtKB-UniRule"/>
</dbReference>
<dbReference type="EC" id="2.3.2.27" evidence="5"/>
<dbReference type="Pfam" id="PF00076">
    <property type="entry name" value="RRM_1"/>
    <property type="match status" value="1"/>
</dbReference>
<evidence type="ECO:0000259" key="30">
    <source>
        <dbReference type="PROSITE" id="PS50103"/>
    </source>
</evidence>
<reference evidence="31" key="2">
    <citation type="journal article" date="2018" name="Environ. Sci. Technol.">
        <title>The Toxicogenome of Hyalella azteca: A Model for Sediment Ecotoxicology and Evolutionary Toxicology.</title>
        <authorList>
            <person name="Poynton H.C."/>
            <person name="Hasenbein S."/>
            <person name="Benoit J.B."/>
            <person name="Sepulveda M.S."/>
            <person name="Poelchau M.F."/>
            <person name="Hughes D.S.T."/>
            <person name="Murali S.C."/>
            <person name="Chen S."/>
            <person name="Glastad K.M."/>
            <person name="Goodisman M.A.D."/>
            <person name="Werren J.H."/>
            <person name="Vineis J.H."/>
            <person name="Bowen J.L."/>
            <person name="Friedrich M."/>
            <person name="Jones J."/>
            <person name="Robertson H.M."/>
            <person name="Feyereisen R."/>
            <person name="Mechler-Hickson A."/>
            <person name="Mathers N."/>
            <person name="Lee C.E."/>
            <person name="Colbourne J.K."/>
            <person name="Biales A."/>
            <person name="Johnston J.S."/>
            <person name="Wellborn G.A."/>
            <person name="Rosendale A.J."/>
            <person name="Cridge A.G."/>
            <person name="Munoz-Torres M.C."/>
            <person name="Bain P.A."/>
            <person name="Manny A.R."/>
            <person name="Major K.M."/>
            <person name="Lambert F.N."/>
            <person name="Vulpe C.D."/>
            <person name="Tuck P."/>
            <person name="Blalock B.J."/>
            <person name="Lin Y.Y."/>
            <person name="Smith M.E."/>
            <person name="Ochoa-Acuna H."/>
            <person name="Chen M.M."/>
            <person name="Childers C.P."/>
            <person name="Qu J."/>
            <person name="Dugan S."/>
            <person name="Lee S.L."/>
            <person name="Chao H."/>
            <person name="Dinh H."/>
            <person name="Han Y."/>
            <person name="Doddapaneni H."/>
            <person name="Worley K.C."/>
            <person name="Muzny D.M."/>
            <person name="Gibbs R.A."/>
            <person name="Richards S."/>
        </authorList>
    </citation>
    <scope>NUCLEOTIDE SEQUENCE</scope>
    <source>
        <strain evidence="31">HAZT.00-mixed</strain>
        <tissue evidence="31">Whole organism</tissue>
    </source>
</reference>
<evidence type="ECO:0000256" key="13">
    <source>
        <dbReference type="ARBA" id="ARBA00022833"/>
    </source>
</evidence>
<keyword evidence="11 26" id="KW-0863">Zinc-finger</keyword>
<dbReference type="InterPro" id="IPR035979">
    <property type="entry name" value="RBD_domain_sf"/>
</dbReference>
<dbReference type="PANTHER" id="PTHR12603:SF0">
    <property type="entry name" value="CCR4-NOT TRANSCRIPTION COMPLEX SUBUNIT 4"/>
    <property type="match status" value="1"/>
</dbReference>
<evidence type="ECO:0000259" key="28">
    <source>
        <dbReference type="PROSITE" id="PS50089"/>
    </source>
</evidence>
<dbReference type="GO" id="GO:0030014">
    <property type="term" value="C:CCR4-NOT complex"/>
    <property type="evidence" value="ECO:0007669"/>
    <property type="project" value="InterPro"/>
</dbReference>
<reference evidence="31" key="1">
    <citation type="submission" date="2014-08" db="EMBL/GenBank/DDBJ databases">
        <authorList>
            <person name="Murali S."/>
            <person name="Richards S."/>
            <person name="Bandaranaike D."/>
            <person name="Bellair M."/>
            <person name="Blankenburg K."/>
            <person name="Chao H."/>
            <person name="Dinh H."/>
            <person name="Doddapaneni H."/>
            <person name="Dugan-Rocha S."/>
            <person name="Elkadiri S."/>
            <person name="Gnanaolivu R."/>
            <person name="Hughes D."/>
            <person name="Lee S."/>
            <person name="Li M."/>
            <person name="Ming W."/>
            <person name="Munidasa M."/>
            <person name="Muniz J."/>
            <person name="Nguyen L."/>
            <person name="Osuji N."/>
            <person name="Pu L.-L."/>
            <person name="Puazo M."/>
            <person name="Skinner E."/>
            <person name="Qu C."/>
            <person name="Quiroz J."/>
            <person name="Raj R."/>
            <person name="Weissenberger G."/>
            <person name="Xin Y."/>
            <person name="Zou X."/>
            <person name="Han Y."/>
            <person name="Worley K."/>
            <person name="Muzny D."/>
            <person name="Gibbs R."/>
        </authorList>
    </citation>
    <scope>NUCLEOTIDE SEQUENCE</scope>
    <source>
        <strain evidence="31">HAZT.00-mixed</strain>
        <tissue evidence="31">Whole organism</tissue>
    </source>
</reference>
<evidence type="ECO:0000256" key="9">
    <source>
        <dbReference type="ARBA" id="ARBA00022679"/>
    </source>
</evidence>
<feature type="domain" description="RRM" evidence="29">
    <location>
        <begin position="107"/>
        <end position="191"/>
    </location>
</feature>
<protein>
    <recommendedName>
        <fullName evidence="20">CCR4-NOT transcription complex subunit 4</fullName>
        <ecNumber evidence="5">2.3.2.27</ecNumber>
    </recommendedName>
    <alternativeName>
        <fullName evidence="23">CCR4-associated factor 4</fullName>
    </alternativeName>
    <alternativeName>
        <fullName evidence="24">E3 ubiquitin-protein ligase CNOT4</fullName>
    </alternativeName>
    <alternativeName>
        <fullName evidence="21">Potential transcriptional repressor NOT4Hp</fullName>
    </alternativeName>
    <alternativeName>
        <fullName evidence="22">RING-type E3 ubiquitin transferase CNOT4</fullName>
    </alternativeName>
</protein>
<evidence type="ECO:0000256" key="2">
    <source>
        <dbReference type="ARBA" id="ARBA00004123"/>
    </source>
</evidence>
<dbReference type="InterPro" id="IPR013083">
    <property type="entry name" value="Znf_RING/FYVE/PHD"/>
</dbReference>
<dbReference type="PROSITE" id="PS50089">
    <property type="entry name" value="ZF_RING_2"/>
    <property type="match status" value="1"/>
</dbReference>
<dbReference type="Proteomes" id="UP000711488">
    <property type="component" value="Unassembled WGS sequence"/>
</dbReference>
<evidence type="ECO:0000256" key="25">
    <source>
        <dbReference type="PROSITE-ProRule" id="PRU00176"/>
    </source>
</evidence>
<evidence type="ECO:0000256" key="8">
    <source>
        <dbReference type="ARBA" id="ARBA00022553"/>
    </source>
</evidence>
<evidence type="ECO:0000256" key="14">
    <source>
        <dbReference type="ARBA" id="ARBA00022843"/>
    </source>
</evidence>
<dbReference type="PANTHER" id="PTHR12603">
    <property type="entry name" value="CCR4-NOT TRANSCRIPTION COMPLEX RELATED"/>
    <property type="match status" value="1"/>
</dbReference>
<evidence type="ECO:0000256" key="4">
    <source>
        <dbReference type="ARBA" id="ARBA00004906"/>
    </source>
</evidence>
<feature type="zinc finger region" description="C3H1-type" evidence="26">
    <location>
        <begin position="188"/>
        <end position="215"/>
    </location>
</feature>
<dbReference type="PROSITE" id="PS50102">
    <property type="entry name" value="RRM"/>
    <property type="match status" value="1"/>
</dbReference>
<dbReference type="SMART" id="SM00361">
    <property type="entry name" value="RRM_1"/>
    <property type="match status" value="1"/>
</dbReference>
<dbReference type="InterPro" id="IPR003954">
    <property type="entry name" value="RRM_euk-type"/>
</dbReference>
<evidence type="ECO:0000259" key="29">
    <source>
        <dbReference type="PROSITE" id="PS50102"/>
    </source>
</evidence>
<evidence type="ECO:0000256" key="24">
    <source>
        <dbReference type="ARBA" id="ARBA00083942"/>
    </source>
</evidence>
<comment type="function">
    <text evidence="18">Has E3 ubiquitin ligase activity, promoting ubiquitination and degradation of target proteins. Involved in activation of the JAK/STAT pathway. Catalyzes ubiquitination of methylated RBM15. Plays a role in quality control of translation of mitochondrial outer membrane-localized mRNA. As part of the PINK1-regulated signaling, upon mitochondria damage, ubiquitinates ABCE1 and thereby recruits autophagy receptors to the mitochondrial outer membrane to initiate mitophagy.</text>
</comment>
<evidence type="ECO:0000256" key="6">
    <source>
        <dbReference type="ARBA" id="ARBA00022481"/>
    </source>
</evidence>
<evidence type="ECO:0000256" key="15">
    <source>
        <dbReference type="ARBA" id="ARBA00022884"/>
    </source>
</evidence>
<evidence type="ECO:0000256" key="12">
    <source>
        <dbReference type="ARBA" id="ARBA00022786"/>
    </source>
</evidence>
<dbReference type="SUPFAM" id="SSF54928">
    <property type="entry name" value="RNA-binding domain, RBD"/>
    <property type="match status" value="1"/>
</dbReference>
<feature type="region of interest" description="Disordered" evidence="27">
    <location>
        <begin position="528"/>
        <end position="609"/>
    </location>
</feature>
<keyword evidence="13 26" id="KW-0862">Zinc</keyword>
<feature type="domain" description="RING-type" evidence="28">
    <location>
        <begin position="12"/>
        <end position="55"/>
    </location>
</feature>
<dbReference type="GO" id="GO:0061630">
    <property type="term" value="F:ubiquitin protein ligase activity"/>
    <property type="evidence" value="ECO:0007669"/>
    <property type="project" value="UniProtKB-EC"/>
</dbReference>
<evidence type="ECO:0000256" key="23">
    <source>
        <dbReference type="ARBA" id="ARBA00083547"/>
    </source>
</evidence>
<dbReference type="GO" id="GO:0005829">
    <property type="term" value="C:cytosol"/>
    <property type="evidence" value="ECO:0007669"/>
    <property type="project" value="UniProtKB-ARBA"/>
</dbReference>
<evidence type="ECO:0000256" key="1">
    <source>
        <dbReference type="ARBA" id="ARBA00000900"/>
    </source>
</evidence>
<feature type="non-terminal residue" evidence="31">
    <location>
        <position position="780"/>
    </location>
</feature>
<evidence type="ECO:0000256" key="16">
    <source>
        <dbReference type="ARBA" id="ARBA00023054"/>
    </source>
</evidence>
<dbReference type="PROSITE" id="PS50103">
    <property type="entry name" value="ZF_C3H1"/>
    <property type="match status" value="1"/>
</dbReference>
<dbReference type="GO" id="GO:0005634">
    <property type="term" value="C:nucleus"/>
    <property type="evidence" value="ECO:0007669"/>
    <property type="project" value="UniProtKB-SubCell"/>
</dbReference>
<keyword evidence="14" id="KW-0832">Ubl conjugation</keyword>
<evidence type="ECO:0000256" key="20">
    <source>
        <dbReference type="ARBA" id="ARBA00071435"/>
    </source>
</evidence>
<comment type="catalytic activity">
    <reaction evidence="1">
        <text>S-ubiquitinyl-[E2 ubiquitin-conjugating enzyme]-L-cysteine + [acceptor protein]-L-lysine = [E2 ubiquitin-conjugating enzyme]-L-cysteine + N(6)-ubiquitinyl-[acceptor protein]-L-lysine.</text>
        <dbReference type="EC" id="2.3.2.27"/>
    </reaction>
</comment>
<keyword evidence="12" id="KW-0833">Ubl conjugation pathway</keyword>
<dbReference type="InterPro" id="IPR012677">
    <property type="entry name" value="Nucleotide-bd_a/b_plait_sf"/>
</dbReference>
<dbReference type="InterPro" id="IPR034261">
    <property type="entry name" value="CNOT4_RRM"/>
</dbReference>
<keyword evidence="9" id="KW-0808">Transferase</keyword>
<reference evidence="31" key="3">
    <citation type="submission" date="2019-06" db="EMBL/GenBank/DDBJ databases">
        <authorList>
            <person name="Poynton C."/>
            <person name="Hasenbein S."/>
            <person name="Benoit J.B."/>
            <person name="Sepulveda M.S."/>
            <person name="Poelchau M.F."/>
            <person name="Murali S.C."/>
            <person name="Chen S."/>
            <person name="Glastad K.M."/>
            <person name="Werren J.H."/>
            <person name="Vineis J.H."/>
            <person name="Bowen J.L."/>
            <person name="Friedrich M."/>
            <person name="Jones J."/>
            <person name="Robertson H.M."/>
            <person name="Feyereisen R."/>
            <person name="Mechler-Hickson A."/>
            <person name="Mathers N."/>
            <person name="Lee C.E."/>
            <person name="Colbourne J.K."/>
            <person name="Biales A."/>
            <person name="Johnston J.S."/>
            <person name="Wellborn G.A."/>
            <person name="Rosendale A.J."/>
            <person name="Cridge A.G."/>
            <person name="Munoz-Torres M.C."/>
            <person name="Bain P.A."/>
            <person name="Manny A.R."/>
            <person name="Major K.M."/>
            <person name="Lambert F.N."/>
            <person name="Vulpe C.D."/>
            <person name="Tuck P."/>
            <person name="Blalock B.J."/>
            <person name="Lin Y.-Y."/>
            <person name="Smith M.E."/>
            <person name="Ochoa-Acuna H."/>
            <person name="Chen M.-J.M."/>
            <person name="Childers C.P."/>
            <person name="Qu J."/>
            <person name="Dugan S."/>
            <person name="Lee S.L."/>
            <person name="Chao H."/>
            <person name="Dinh H."/>
            <person name="Han Y."/>
            <person name="Doddapaneni H."/>
            <person name="Worley K.C."/>
            <person name="Muzny D.M."/>
            <person name="Gibbs R.A."/>
            <person name="Richards S."/>
        </authorList>
    </citation>
    <scope>NUCLEOTIDE SEQUENCE</scope>
    <source>
        <strain evidence="31">HAZT.00-mixed</strain>
        <tissue evidence="31">Whole organism</tissue>
    </source>
</reference>
<dbReference type="Gene3D" id="3.30.40.10">
    <property type="entry name" value="Zinc/RING finger domain, C3HC4 (zinc finger)"/>
    <property type="match status" value="1"/>
</dbReference>
<comment type="subunit">
    <text evidence="19">Interacts with CNOT1 via its C-terminus but does not stably associate with the CCR4-NOT complex. Interacts (via RING domain) with UBE2D2. Interacts with ABCE1, PINK1 and PELO.</text>
</comment>
<evidence type="ECO:0000256" key="11">
    <source>
        <dbReference type="ARBA" id="ARBA00022771"/>
    </source>
</evidence>
<dbReference type="OrthoDB" id="1923159at2759"/>
<feature type="compositionally biased region" description="Low complexity" evidence="27">
    <location>
        <begin position="528"/>
        <end position="541"/>
    </location>
</feature>
<feature type="compositionally biased region" description="Basic and acidic residues" evidence="27">
    <location>
        <begin position="434"/>
        <end position="445"/>
    </location>
</feature>
<dbReference type="InterPro" id="IPR001841">
    <property type="entry name" value="Znf_RING"/>
</dbReference>
<comment type="subcellular location">
    <subcellularLocation>
        <location evidence="3">Cytoplasm</location>
    </subcellularLocation>
    <subcellularLocation>
        <location evidence="2">Nucleus</location>
    </subcellularLocation>
</comment>
<dbReference type="Pfam" id="PF14570">
    <property type="entry name" value="zf-RING_4"/>
    <property type="match status" value="1"/>
</dbReference>
<keyword evidence="10 26" id="KW-0479">Metal-binding</keyword>
<evidence type="ECO:0000313" key="31">
    <source>
        <dbReference type="EMBL" id="KAA0195694.1"/>
    </source>
</evidence>
<feature type="domain" description="C3H1-type" evidence="30">
    <location>
        <begin position="188"/>
        <end position="215"/>
    </location>
</feature>
<keyword evidence="17" id="KW-0539">Nucleus</keyword>
<dbReference type="InterPro" id="IPR000504">
    <property type="entry name" value="RRM_dom"/>
</dbReference>
<feature type="compositionally biased region" description="Low complexity" evidence="27">
    <location>
        <begin position="581"/>
        <end position="597"/>
    </location>
</feature>
<evidence type="ECO:0000256" key="3">
    <source>
        <dbReference type="ARBA" id="ARBA00004496"/>
    </source>
</evidence>
<evidence type="ECO:0000256" key="19">
    <source>
        <dbReference type="ARBA" id="ARBA00062432"/>
    </source>
</evidence>
<evidence type="ECO:0000256" key="5">
    <source>
        <dbReference type="ARBA" id="ARBA00012483"/>
    </source>
</evidence>
<evidence type="ECO:0000256" key="10">
    <source>
        <dbReference type="ARBA" id="ARBA00022723"/>
    </source>
</evidence>
<dbReference type="GO" id="GO:0008270">
    <property type="term" value="F:zinc ion binding"/>
    <property type="evidence" value="ECO:0007669"/>
    <property type="project" value="UniProtKB-KW"/>
</dbReference>
<dbReference type="CDD" id="cd12438">
    <property type="entry name" value="RRM_CNOT4"/>
    <property type="match status" value="1"/>
</dbReference>
<dbReference type="CDD" id="cd16618">
    <property type="entry name" value="mRING-HC-C4C4_CNOT4"/>
    <property type="match status" value="1"/>
</dbReference>
<evidence type="ECO:0000256" key="18">
    <source>
        <dbReference type="ARBA" id="ARBA00057081"/>
    </source>
</evidence>
<keyword evidence="16" id="KW-0175">Coiled coil</keyword>
<comment type="pathway">
    <text evidence="4">Protein modification; protein ubiquitination.</text>
</comment>
<dbReference type="InterPro" id="IPR000571">
    <property type="entry name" value="Znf_CCCH"/>
</dbReference>
<dbReference type="FunFam" id="3.30.40.10:FF:000006">
    <property type="entry name" value="CCR4-NOT transcription complex subunit 4"/>
    <property type="match status" value="1"/>
</dbReference>
<feature type="region of interest" description="Disordered" evidence="27">
    <location>
        <begin position="732"/>
        <end position="780"/>
    </location>
</feature>